<feature type="region of interest" description="Disordered" evidence="6">
    <location>
        <begin position="270"/>
        <end position="328"/>
    </location>
</feature>
<sequence>MDREGCGPVTGAADDSVRFFLLGSLRARRGARELDLGPAKQRAVLASLLLSANRPVPPNRIVDVVWGDDPPENGPNVVQKYVAGLRRVLEPERAPRSSGRLLTLTEGGYRLAVAPGDIDLDVFTEHVRAAGGLRAGGQVAEAAAELRTALSLWQAEPLAGLTGSYFEATRARLADDRAAAVEEWAEVELEQGHEQNLLPELSRLVVEFPLRERLRGVQMLALHRVGRQAEALAAYREIRAQLVETHGVDPSRHLQDLHQRILQDDPALTPATATVTSPPAAATVTSAPSAATVTSPPSAPAPAVPAAAPSAPPAAAAPPPAPPTSPAAHGDRMRYWALKFLVAAVPVLSVGMLGGPAMGVVAVRRRSARLGLAAAVYLVATIGGALMVDTSSDEITGAWDGLGVLLVIASALVCAVHLGVLVPGRTGQASGDETRRQYARQLAAEHPLIARQLGIGRPDLPTQFEDGGLIDVNDAPETVLRTLPGVSAEQAALIVADRAHRGPFRSLEDLSARGLFPWPIPPQVAEVLLIIRLQDTVDGDRP</sequence>
<evidence type="ECO:0000256" key="5">
    <source>
        <dbReference type="PROSITE-ProRule" id="PRU01091"/>
    </source>
</evidence>
<gene>
    <name evidence="9" type="ORF">E1218_11635</name>
</gene>
<dbReference type="Gene3D" id="1.10.10.10">
    <property type="entry name" value="Winged helix-like DNA-binding domain superfamily/Winged helix DNA-binding domain"/>
    <property type="match status" value="1"/>
</dbReference>
<dbReference type="PANTHER" id="PTHR35807">
    <property type="entry name" value="TRANSCRIPTIONAL REGULATOR REDD-RELATED"/>
    <property type="match status" value="1"/>
</dbReference>
<dbReference type="SMART" id="SM00862">
    <property type="entry name" value="Trans_reg_C"/>
    <property type="match status" value="1"/>
</dbReference>
<dbReference type="GO" id="GO:0000160">
    <property type="term" value="P:phosphorelay signal transduction system"/>
    <property type="evidence" value="ECO:0007669"/>
    <property type="project" value="InterPro"/>
</dbReference>
<dbReference type="InterPro" id="IPR001867">
    <property type="entry name" value="OmpR/PhoB-type_DNA-bd"/>
</dbReference>
<feature type="transmembrane region" description="Helical" evidence="7">
    <location>
        <begin position="370"/>
        <end position="389"/>
    </location>
</feature>
<feature type="compositionally biased region" description="Low complexity" evidence="6">
    <location>
        <begin position="270"/>
        <end position="296"/>
    </location>
</feature>
<reference evidence="9 10" key="1">
    <citation type="submission" date="2019-02" db="EMBL/GenBank/DDBJ databases">
        <title>Draft genome sequences of novel Actinobacteria.</title>
        <authorList>
            <person name="Sahin N."/>
            <person name="Ay H."/>
            <person name="Saygin H."/>
        </authorList>
    </citation>
    <scope>NUCLEOTIDE SEQUENCE [LARGE SCALE GENOMIC DNA]</scope>
    <source>
        <strain evidence="9 10">16K104</strain>
    </source>
</reference>
<dbReference type="PROSITE" id="PS51755">
    <property type="entry name" value="OMPR_PHOB"/>
    <property type="match status" value="1"/>
</dbReference>
<feature type="DNA-binding region" description="OmpR/PhoB-type" evidence="5">
    <location>
        <begin position="7"/>
        <end position="113"/>
    </location>
</feature>
<dbReference type="AlphaFoldDB" id="A0A4R4X916"/>
<dbReference type="InterPro" id="IPR051677">
    <property type="entry name" value="AfsR-DnrI-RedD_regulator"/>
</dbReference>
<evidence type="ECO:0000313" key="10">
    <source>
        <dbReference type="Proteomes" id="UP000295172"/>
    </source>
</evidence>
<evidence type="ECO:0000256" key="6">
    <source>
        <dbReference type="SAM" id="MobiDB-lite"/>
    </source>
</evidence>
<dbReference type="PANTHER" id="PTHR35807:SF1">
    <property type="entry name" value="TRANSCRIPTIONAL REGULATOR REDD"/>
    <property type="match status" value="1"/>
</dbReference>
<evidence type="ECO:0000259" key="8">
    <source>
        <dbReference type="PROSITE" id="PS51755"/>
    </source>
</evidence>
<dbReference type="InterPro" id="IPR011990">
    <property type="entry name" value="TPR-like_helical_dom_sf"/>
</dbReference>
<dbReference type="EMBL" id="SMKR01000039">
    <property type="protein sequence ID" value="TDD26980.1"/>
    <property type="molecule type" value="Genomic_DNA"/>
</dbReference>
<evidence type="ECO:0000256" key="3">
    <source>
        <dbReference type="ARBA" id="ARBA00023125"/>
    </source>
</evidence>
<feature type="domain" description="OmpR/PhoB-type" evidence="8">
    <location>
        <begin position="7"/>
        <end position="113"/>
    </location>
</feature>
<dbReference type="SUPFAM" id="SSF47781">
    <property type="entry name" value="RuvA domain 2-like"/>
    <property type="match status" value="1"/>
</dbReference>
<dbReference type="InterPro" id="IPR016032">
    <property type="entry name" value="Sig_transdc_resp-reg_C-effctor"/>
</dbReference>
<dbReference type="Gene3D" id="1.10.150.280">
    <property type="entry name" value="AF1531-like domain"/>
    <property type="match status" value="1"/>
</dbReference>
<dbReference type="InterPro" id="IPR005158">
    <property type="entry name" value="BTAD"/>
</dbReference>
<dbReference type="SUPFAM" id="SSF46894">
    <property type="entry name" value="C-terminal effector domain of the bipartite response regulators"/>
    <property type="match status" value="1"/>
</dbReference>
<name>A0A4R4X916_9ACTN</name>
<comment type="similarity">
    <text evidence="1">Belongs to the AfsR/DnrI/RedD regulatory family.</text>
</comment>
<dbReference type="CDD" id="cd15831">
    <property type="entry name" value="BTAD"/>
    <property type="match status" value="1"/>
</dbReference>
<feature type="compositionally biased region" description="Pro residues" evidence="6">
    <location>
        <begin position="310"/>
        <end position="325"/>
    </location>
</feature>
<evidence type="ECO:0000313" key="9">
    <source>
        <dbReference type="EMBL" id="TDD26980.1"/>
    </source>
</evidence>
<evidence type="ECO:0000256" key="1">
    <source>
        <dbReference type="ARBA" id="ARBA00005820"/>
    </source>
</evidence>
<dbReference type="InterPro" id="IPR036388">
    <property type="entry name" value="WH-like_DNA-bd_sf"/>
</dbReference>
<keyword evidence="2" id="KW-0805">Transcription regulation</keyword>
<dbReference type="Gene3D" id="1.25.40.10">
    <property type="entry name" value="Tetratricopeptide repeat domain"/>
    <property type="match status" value="1"/>
</dbReference>
<keyword evidence="3 5" id="KW-0238">DNA-binding</keyword>
<feature type="transmembrane region" description="Helical" evidence="7">
    <location>
        <begin position="340"/>
        <end position="363"/>
    </location>
</feature>
<keyword evidence="7" id="KW-0472">Membrane</keyword>
<dbReference type="SUPFAM" id="SSF48452">
    <property type="entry name" value="TPR-like"/>
    <property type="match status" value="1"/>
</dbReference>
<dbReference type="Pfam" id="PF12836">
    <property type="entry name" value="HHH_3"/>
    <property type="match status" value="1"/>
</dbReference>
<proteinExistence type="inferred from homology"/>
<accession>A0A4R4X916</accession>
<evidence type="ECO:0000256" key="4">
    <source>
        <dbReference type="ARBA" id="ARBA00023163"/>
    </source>
</evidence>
<protein>
    <submittedName>
        <fullName evidence="9">Transcriptional regulator</fullName>
    </submittedName>
</protein>
<dbReference type="InterPro" id="IPR010994">
    <property type="entry name" value="RuvA_2-like"/>
</dbReference>
<dbReference type="Pfam" id="PF03704">
    <property type="entry name" value="BTAD"/>
    <property type="match status" value="1"/>
</dbReference>
<keyword evidence="7" id="KW-1133">Transmembrane helix</keyword>
<dbReference type="GO" id="GO:0006355">
    <property type="term" value="P:regulation of DNA-templated transcription"/>
    <property type="evidence" value="ECO:0007669"/>
    <property type="project" value="InterPro"/>
</dbReference>
<keyword evidence="10" id="KW-1185">Reference proteome</keyword>
<dbReference type="GO" id="GO:0003677">
    <property type="term" value="F:DNA binding"/>
    <property type="evidence" value="ECO:0007669"/>
    <property type="project" value="UniProtKB-UniRule"/>
</dbReference>
<dbReference type="OrthoDB" id="4054020at2"/>
<keyword evidence="4" id="KW-0804">Transcription</keyword>
<dbReference type="SMART" id="SM01043">
    <property type="entry name" value="BTAD"/>
    <property type="match status" value="1"/>
</dbReference>
<dbReference type="Pfam" id="PF00486">
    <property type="entry name" value="Trans_reg_C"/>
    <property type="match status" value="1"/>
</dbReference>
<dbReference type="Proteomes" id="UP000295172">
    <property type="component" value="Unassembled WGS sequence"/>
</dbReference>
<evidence type="ECO:0000256" key="7">
    <source>
        <dbReference type="SAM" id="Phobius"/>
    </source>
</evidence>
<keyword evidence="7" id="KW-0812">Transmembrane</keyword>
<evidence type="ECO:0000256" key="2">
    <source>
        <dbReference type="ARBA" id="ARBA00023015"/>
    </source>
</evidence>
<comment type="caution">
    <text evidence="9">The sequence shown here is derived from an EMBL/GenBank/DDBJ whole genome shotgun (WGS) entry which is preliminary data.</text>
</comment>
<organism evidence="9 10">
    <name type="scientific">Kribbella turkmenica</name>
    <dbReference type="NCBI Taxonomy" id="2530375"/>
    <lineage>
        <taxon>Bacteria</taxon>
        <taxon>Bacillati</taxon>
        <taxon>Actinomycetota</taxon>
        <taxon>Actinomycetes</taxon>
        <taxon>Propionibacteriales</taxon>
        <taxon>Kribbellaceae</taxon>
        <taxon>Kribbella</taxon>
    </lineage>
</organism>
<feature type="transmembrane region" description="Helical" evidence="7">
    <location>
        <begin position="401"/>
        <end position="422"/>
    </location>
</feature>